<dbReference type="InterPro" id="IPR036770">
    <property type="entry name" value="Ankyrin_rpt-contain_sf"/>
</dbReference>
<keyword evidence="2" id="KW-1185">Reference proteome</keyword>
<protein>
    <submittedName>
        <fullName evidence="1">Uncharacterized protein</fullName>
    </submittedName>
</protein>
<name>A0ABU2VKK5_9ACTN</name>
<dbReference type="Proteomes" id="UP001183824">
    <property type="component" value="Unassembled WGS sequence"/>
</dbReference>
<dbReference type="Gene3D" id="1.25.40.20">
    <property type="entry name" value="Ankyrin repeat-containing domain"/>
    <property type="match status" value="1"/>
</dbReference>
<sequence>MRDLLDPGADPDAVDADGLPVLCGAVTAYDAPVAEALVEGGADTDRVLPDGTTPLWRAIDGGSPAVFSAVLGKEPRLRLSQATRERMLALARHWYETGAVEELRRRTGVPGPAETVRVQDDEYDWVDQVSLGDLIVRDGHGAILTSLEWAFRILTPVDELIARAVGRYDENHVNWSTVCWILTQRRSLETWSAVVAHRHDPDPAHRRFVVDYLRMWGFLDTSPYFETKESELLAAWSAEETDGEILAKVLDAFTDRDHPGQEAIGLRYCDHPDPRVRREVTYALSADYAPRTPAARAALRTLMRDPDAEVRLRACTASMRDDDLLSETTRALLLLIEDPDAVPRGAPVAALAGSRDRTPAVADALAGLLDDDNQLVRLEAAYGLALRDDPRTAKAIERVGPLGDGLEHHHRAGALWWWRWQKENPAAE</sequence>
<dbReference type="InterPro" id="IPR016024">
    <property type="entry name" value="ARM-type_fold"/>
</dbReference>
<dbReference type="SUPFAM" id="SSF48403">
    <property type="entry name" value="Ankyrin repeat"/>
    <property type="match status" value="1"/>
</dbReference>
<evidence type="ECO:0000313" key="1">
    <source>
        <dbReference type="EMBL" id="MDT0485427.1"/>
    </source>
</evidence>
<comment type="caution">
    <text evidence="1">The sequence shown here is derived from an EMBL/GenBank/DDBJ whole genome shotgun (WGS) entry which is preliminary data.</text>
</comment>
<gene>
    <name evidence="1" type="ORF">RNB18_35605</name>
</gene>
<accession>A0ABU2VKK5</accession>
<reference evidence="2" key="1">
    <citation type="submission" date="2023-07" db="EMBL/GenBank/DDBJ databases">
        <title>30 novel species of actinomycetes from the DSMZ collection.</title>
        <authorList>
            <person name="Nouioui I."/>
        </authorList>
    </citation>
    <scope>NUCLEOTIDE SEQUENCE [LARGE SCALE GENOMIC DNA]</scope>
    <source>
        <strain evidence="2">DSM 41640</strain>
    </source>
</reference>
<organism evidence="1 2">
    <name type="scientific">Streptomyces doebereineriae</name>
    <dbReference type="NCBI Taxonomy" id="3075528"/>
    <lineage>
        <taxon>Bacteria</taxon>
        <taxon>Bacillati</taxon>
        <taxon>Actinomycetota</taxon>
        <taxon>Actinomycetes</taxon>
        <taxon>Kitasatosporales</taxon>
        <taxon>Streptomycetaceae</taxon>
        <taxon>Streptomyces</taxon>
    </lineage>
</organism>
<dbReference type="InterPro" id="IPR011989">
    <property type="entry name" value="ARM-like"/>
</dbReference>
<dbReference type="Gene3D" id="1.25.10.10">
    <property type="entry name" value="Leucine-rich Repeat Variant"/>
    <property type="match status" value="1"/>
</dbReference>
<dbReference type="EMBL" id="JAVREZ010000015">
    <property type="protein sequence ID" value="MDT0485427.1"/>
    <property type="molecule type" value="Genomic_DNA"/>
</dbReference>
<dbReference type="Pfam" id="PF13646">
    <property type="entry name" value="HEAT_2"/>
    <property type="match status" value="1"/>
</dbReference>
<proteinExistence type="predicted"/>
<evidence type="ECO:0000313" key="2">
    <source>
        <dbReference type="Proteomes" id="UP001183824"/>
    </source>
</evidence>
<dbReference type="SUPFAM" id="SSF48371">
    <property type="entry name" value="ARM repeat"/>
    <property type="match status" value="1"/>
</dbReference>